<dbReference type="Proteomes" id="UP000026961">
    <property type="component" value="Chromosome 9"/>
</dbReference>
<dbReference type="AlphaFoldDB" id="A0A0E0B222"/>
<organism evidence="2">
    <name type="scientific">Oryza glumipatula</name>
    <dbReference type="NCBI Taxonomy" id="40148"/>
    <lineage>
        <taxon>Eukaryota</taxon>
        <taxon>Viridiplantae</taxon>
        <taxon>Streptophyta</taxon>
        <taxon>Embryophyta</taxon>
        <taxon>Tracheophyta</taxon>
        <taxon>Spermatophyta</taxon>
        <taxon>Magnoliopsida</taxon>
        <taxon>Liliopsida</taxon>
        <taxon>Poales</taxon>
        <taxon>Poaceae</taxon>
        <taxon>BOP clade</taxon>
        <taxon>Oryzoideae</taxon>
        <taxon>Oryzeae</taxon>
        <taxon>Oryzinae</taxon>
        <taxon>Oryza</taxon>
    </lineage>
</organism>
<reference evidence="2" key="2">
    <citation type="submission" date="2018-05" db="EMBL/GenBank/DDBJ databases">
        <title>OgluRS3 (Oryza glumaepatula Reference Sequence Version 3).</title>
        <authorList>
            <person name="Zhang J."/>
            <person name="Kudrna D."/>
            <person name="Lee S."/>
            <person name="Talag J."/>
            <person name="Welchert J."/>
            <person name="Wing R.A."/>
        </authorList>
    </citation>
    <scope>NUCLEOTIDE SEQUENCE [LARGE SCALE GENOMIC DNA]</scope>
</reference>
<name>A0A0E0B222_9ORYZ</name>
<dbReference type="Gramene" id="OGLUM09G07940.1">
    <property type="protein sequence ID" value="OGLUM09G07940.1"/>
    <property type="gene ID" value="OGLUM09G07940"/>
</dbReference>
<evidence type="ECO:0000256" key="1">
    <source>
        <dbReference type="SAM" id="SignalP"/>
    </source>
</evidence>
<keyword evidence="3" id="KW-1185">Reference proteome</keyword>
<protein>
    <submittedName>
        <fullName evidence="2">Uncharacterized protein</fullName>
    </submittedName>
</protein>
<evidence type="ECO:0000313" key="3">
    <source>
        <dbReference type="Proteomes" id="UP000026961"/>
    </source>
</evidence>
<sequence length="198" mass="21869">MTLRLLVILTWSLTRKTSWKLLHATSAKLQPGLHFTPTDASMENSPTSPKLPEPFLVFHIHVSAVETKTESFQVQIRPNPCAITILKTALYNAPIFLGWGCSDEEIGVFFSNSGHWLPTSIPRSPIVCRSTPSPFARCPQCRQAVPDALAIVQTATNLVWTLVSTLGQSQPIVPISSVYSAMSIRAVPTLHLGWCLWH</sequence>
<reference evidence="2" key="1">
    <citation type="submission" date="2015-04" db="UniProtKB">
        <authorList>
            <consortium name="EnsemblPlants"/>
        </authorList>
    </citation>
    <scope>IDENTIFICATION</scope>
</reference>
<evidence type="ECO:0000313" key="2">
    <source>
        <dbReference type="EnsemblPlants" id="OGLUM09G07940.1"/>
    </source>
</evidence>
<dbReference type="HOGENOM" id="CLU_1629715_0_0_1"/>
<accession>A0A0E0B222</accession>
<dbReference type="EnsemblPlants" id="OGLUM09G07940.1">
    <property type="protein sequence ID" value="OGLUM09G07940.1"/>
    <property type="gene ID" value="OGLUM09G07940"/>
</dbReference>
<keyword evidence="1" id="KW-0732">Signal</keyword>
<proteinExistence type="predicted"/>
<feature type="signal peptide" evidence="1">
    <location>
        <begin position="1"/>
        <end position="19"/>
    </location>
</feature>
<feature type="chain" id="PRO_5002354324" evidence="1">
    <location>
        <begin position="20"/>
        <end position="198"/>
    </location>
</feature>